<feature type="compositionally biased region" description="Gly residues" evidence="11">
    <location>
        <begin position="354"/>
        <end position="364"/>
    </location>
</feature>
<keyword evidence="7" id="KW-0653">Protein transport</keyword>
<protein>
    <submittedName>
        <fullName evidence="14">General secretion pathway protein D</fullName>
    </submittedName>
</protein>
<dbReference type="PRINTS" id="PR01032">
    <property type="entry name" value="PHAGEIV"/>
</dbReference>
<keyword evidence="8" id="KW-0472">Membrane</keyword>
<dbReference type="PANTHER" id="PTHR30332:SF24">
    <property type="entry name" value="SECRETIN GSPD-RELATED"/>
    <property type="match status" value="1"/>
</dbReference>
<evidence type="ECO:0000256" key="1">
    <source>
        <dbReference type="ARBA" id="ARBA00004442"/>
    </source>
</evidence>
<comment type="similarity">
    <text evidence="2">Belongs to the bacterial secretin family. GSP D subfamily.</text>
</comment>
<keyword evidence="4" id="KW-1134">Transmembrane beta strand</keyword>
<evidence type="ECO:0000256" key="5">
    <source>
        <dbReference type="ARBA" id="ARBA00022692"/>
    </source>
</evidence>
<keyword evidence="15" id="KW-1185">Reference proteome</keyword>
<dbReference type="InterPro" id="IPR049371">
    <property type="entry name" value="GspD-like_N0"/>
</dbReference>
<evidence type="ECO:0000313" key="14">
    <source>
        <dbReference type="EMBL" id="MBB6560969.1"/>
    </source>
</evidence>
<gene>
    <name evidence="14" type="ORF">HNP48_003657</name>
</gene>
<dbReference type="GO" id="GO:0042834">
    <property type="term" value="F:peptidoglycan binding"/>
    <property type="evidence" value="ECO:0007669"/>
    <property type="project" value="InterPro"/>
</dbReference>
<feature type="chain" id="PRO_5031563591" evidence="12">
    <location>
        <begin position="35"/>
        <end position="880"/>
    </location>
</feature>
<evidence type="ECO:0000256" key="12">
    <source>
        <dbReference type="SAM" id="SignalP"/>
    </source>
</evidence>
<comment type="subcellular location">
    <subcellularLocation>
        <location evidence="1 10">Cell outer membrane</location>
    </subcellularLocation>
</comment>
<organism evidence="14 15">
    <name type="scientific">Acidovorax soli</name>
    <dbReference type="NCBI Taxonomy" id="592050"/>
    <lineage>
        <taxon>Bacteria</taxon>
        <taxon>Pseudomonadati</taxon>
        <taxon>Pseudomonadota</taxon>
        <taxon>Betaproteobacteria</taxon>
        <taxon>Burkholderiales</taxon>
        <taxon>Comamonadaceae</taxon>
        <taxon>Acidovorax</taxon>
    </lineage>
</organism>
<feature type="domain" description="SPOR" evidence="13">
    <location>
        <begin position="800"/>
        <end position="879"/>
    </location>
</feature>
<dbReference type="AlphaFoldDB" id="A0A7X0UAJ6"/>
<dbReference type="GO" id="GO:0015627">
    <property type="term" value="C:type II protein secretion system complex"/>
    <property type="evidence" value="ECO:0007669"/>
    <property type="project" value="InterPro"/>
</dbReference>
<evidence type="ECO:0000256" key="4">
    <source>
        <dbReference type="ARBA" id="ARBA00022452"/>
    </source>
</evidence>
<evidence type="ECO:0000256" key="8">
    <source>
        <dbReference type="ARBA" id="ARBA00023136"/>
    </source>
</evidence>
<dbReference type="InterPro" id="IPR013356">
    <property type="entry name" value="T2SS_GspD"/>
</dbReference>
<evidence type="ECO:0000256" key="10">
    <source>
        <dbReference type="RuleBase" id="RU004004"/>
    </source>
</evidence>
<dbReference type="GO" id="GO:0015628">
    <property type="term" value="P:protein secretion by the type II secretion system"/>
    <property type="evidence" value="ECO:0007669"/>
    <property type="project" value="InterPro"/>
</dbReference>
<dbReference type="Pfam" id="PF05036">
    <property type="entry name" value="SPOR"/>
    <property type="match status" value="1"/>
</dbReference>
<accession>A0A7X0UAJ6</accession>
<dbReference type="Pfam" id="PF03958">
    <property type="entry name" value="Secretin_N"/>
    <property type="match status" value="3"/>
</dbReference>
<dbReference type="InterPro" id="IPR050810">
    <property type="entry name" value="Bact_Secretion_Sys_Channel"/>
</dbReference>
<evidence type="ECO:0000259" key="13">
    <source>
        <dbReference type="PROSITE" id="PS51724"/>
    </source>
</evidence>
<dbReference type="Pfam" id="PF21305">
    <property type="entry name" value="type_II_gspD_N0"/>
    <property type="match status" value="1"/>
</dbReference>
<sequence length="880" mass="89891">MTHSTSSLSPHLQFAVTSITLAAMLLTSSPLALAQTAVGTGTSSVRGNEPVTLNFANAEIEAVARTMATITGRNVVVDPRVKGQLTLITERAVPPSAAFQQFLAALRLQGFTVVESAGLYKVVPEADAKLQGGSVGVSESGSARGTPGGGQIVTQIFKLNYENAGNLVPVLRPLISPNNTINVNPGNNSLVITDYADNLQRLGRIIAAMDVSNASDVEIIPLRNALAADLAPLVARLIDGGSGAAPAAAQGQADTSFKTTLLAEPRSNSLILRAANPARVAMVRALVDKLDQPPVPGSSASMGNIHVVYLKNADATKLAVTLRAAMASMGGNTTGGASASTPAISGGTSSPSLSGGGSNSGGLSGSSSSSNSSLGGLGSSSGMGSGSGMGSSNSNQPSTGGLIQADPTTNSLIITAPEPLFRQLRAVIDKLDGRRAQVLVESLIVEVSASKLAEFGIQWQGAIGKKGDGTVGVIGTNSTQGGGINILNAAANVAAGTYTGLLPTGNGGGLSNGLNLALAPRINGQYYLGALANFLQNSGDANVLSTPNLMTLDNEEARIVIGNNVPFPTGSYANTGGSNTVNPFTTVERKDVGLMLKVRPQISENGTVKMSIYQEVSKINENTLSSVNGPTTSKRSIESNVVVDDGSIIVLGGLLEDSYSQGEDKVPVMGDLPVLGGLFRSEKRQRNKTNLMVFLRPVVVRDAATSDALMVDRYDAIRGLQQVTQPASSLPLRSVSGAPVLPELPQRADPATRAQPAVAPPAPMQDLTAPGAPAPRLTPSGVPISEAPARAGSAPVAAAATAPSTYYVRAGLFGDDAASRAALDKLRTSALPIAEQSVETNQGPRTSVRVGPYQNEASAEAAAAMVRQLAPGATVTRQTL</sequence>
<dbReference type="InterPro" id="IPR005644">
    <property type="entry name" value="NolW-like"/>
</dbReference>
<dbReference type="RefSeq" id="WP_184859530.1">
    <property type="nucleotide sequence ID" value="NZ_JACHLK010000007.1"/>
</dbReference>
<feature type="region of interest" description="Disordered" evidence="11">
    <location>
        <begin position="332"/>
        <end position="406"/>
    </location>
</feature>
<dbReference type="GO" id="GO:0009279">
    <property type="term" value="C:cell outer membrane"/>
    <property type="evidence" value="ECO:0007669"/>
    <property type="project" value="UniProtKB-SubCell"/>
</dbReference>
<keyword evidence="3 10" id="KW-0813">Transport</keyword>
<dbReference type="EMBL" id="JACHLK010000007">
    <property type="protein sequence ID" value="MBB6560969.1"/>
    <property type="molecule type" value="Genomic_DNA"/>
</dbReference>
<evidence type="ECO:0000313" key="15">
    <source>
        <dbReference type="Proteomes" id="UP000575083"/>
    </source>
</evidence>
<dbReference type="InterPro" id="IPR007730">
    <property type="entry name" value="SPOR-like_dom"/>
</dbReference>
<evidence type="ECO:0000256" key="2">
    <source>
        <dbReference type="ARBA" id="ARBA00006980"/>
    </source>
</evidence>
<keyword evidence="5" id="KW-0812">Transmembrane</keyword>
<evidence type="ECO:0000256" key="9">
    <source>
        <dbReference type="ARBA" id="ARBA00023237"/>
    </source>
</evidence>
<dbReference type="InterPro" id="IPR038591">
    <property type="entry name" value="NolW-like_sf"/>
</dbReference>
<dbReference type="PANTHER" id="PTHR30332">
    <property type="entry name" value="PROBABLE GENERAL SECRETION PATHWAY PROTEIN D"/>
    <property type="match status" value="1"/>
</dbReference>
<evidence type="ECO:0000256" key="6">
    <source>
        <dbReference type="ARBA" id="ARBA00022729"/>
    </source>
</evidence>
<dbReference type="Gene3D" id="3.30.1370.120">
    <property type="match status" value="3"/>
</dbReference>
<dbReference type="SUPFAM" id="SSF110997">
    <property type="entry name" value="Sporulation related repeat"/>
    <property type="match status" value="1"/>
</dbReference>
<keyword evidence="6 12" id="KW-0732">Signal</keyword>
<feature type="compositionally biased region" description="Polar residues" evidence="11">
    <location>
        <begin position="396"/>
        <end position="406"/>
    </location>
</feature>
<dbReference type="Proteomes" id="UP000575083">
    <property type="component" value="Unassembled WGS sequence"/>
</dbReference>
<dbReference type="NCBIfam" id="TIGR02517">
    <property type="entry name" value="type_II_gspD"/>
    <property type="match status" value="1"/>
</dbReference>
<dbReference type="InterPro" id="IPR036680">
    <property type="entry name" value="SPOR-like_sf"/>
</dbReference>
<dbReference type="InterPro" id="IPR001775">
    <property type="entry name" value="GspD/PilQ"/>
</dbReference>
<dbReference type="PROSITE" id="PS51724">
    <property type="entry name" value="SPOR"/>
    <property type="match status" value="1"/>
</dbReference>
<proteinExistence type="inferred from homology"/>
<feature type="compositionally biased region" description="Gly residues" evidence="11">
    <location>
        <begin position="375"/>
        <end position="389"/>
    </location>
</feature>
<evidence type="ECO:0000256" key="7">
    <source>
        <dbReference type="ARBA" id="ARBA00022927"/>
    </source>
</evidence>
<dbReference type="Pfam" id="PF00263">
    <property type="entry name" value="Secretin"/>
    <property type="match status" value="1"/>
</dbReference>
<evidence type="ECO:0000256" key="11">
    <source>
        <dbReference type="SAM" id="MobiDB-lite"/>
    </source>
</evidence>
<reference evidence="14 15" key="1">
    <citation type="submission" date="2020-08" db="EMBL/GenBank/DDBJ databases">
        <title>Functional genomics of gut bacteria from endangered species of beetles.</title>
        <authorList>
            <person name="Carlos-Shanley C."/>
        </authorList>
    </citation>
    <scope>NUCLEOTIDE SEQUENCE [LARGE SCALE GENOMIC DNA]</scope>
    <source>
        <strain evidence="14 15">S00198</strain>
    </source>
</reference>
<name>A0A7X0UAJ6_9BURK</name>
<feature type="region of interest" description="Disordered" evidence="11">
    <location>
        <begin position="740"/>
        <end position="774"/>
    </location>
</feature>
<feature type="compositionally biased region" description="Low complexity" evidence="11">
    <location>
        <begin position="365"/>
        <end position="374"/>
    </location>
</feature>
<feature type="compositionally biased region" description="Low complexity" evidence="11">
    <location>
        <begin position="332"/>
        <end position="353"/>
    </location>
</feature>
<dbReference type="InterPro" id="IPR004846">
    <property type="entry name" value="T2SS/T3SS_dom"/>
</dbReference>
<comment type="caution">
    <text evidence="14">The sequence shown here is derived from an EMBL/GenBank/DDBJ whole genome shotgun (WGS) entry which is preliminary data.</text>
</comment>
<dbReference type="Gene3D" id="3.30.70.1070">
    <property type="entry name" value="Sporulation related repeat"/>
    <property type="match status" value="1"/>
</dbReference>
<evidence type="ECO:0000256" key="3">
    <source>
        <dbReference type="ARBA" id="ARBA00022448"/>
    </source>
</evidence>
<dbReference type="PRINTS" id="PR00811">
    <property type="entry name" value="BCTERIALGSPD"/>
</dbReference>
<feature type="signal peptide" evidence="12">
    <location>
        <begin position="1"/>
        <end position="34"/>
    </location>
</feature>
<keyword evidence="9" id="KW-0998">Cell outer membrane</keyword>